<proteinExistence type="predicted"/>
<dbReference type="AlphaFoldDB" id="A0A379Q1V9"/>
<dbReference type="EMBL" id="UGWI01000001">
    <property type="protein sequence ID" value="SUF36448.1"/>
    <property type="molecule type" value="Genomic_DNA"/>
</dbReference>
<dbReference type="Proteomes" id="UP000254773">
    <property type="component" value="Unassembled WGS sequence"/>
</dbReference>
<evidence type="ECO:0000313" key="2">
    <source>
        <dbReference type="Proteomes" id="UP000254773"/>
    </source>
</evidence>
<sequence>MEDNTLSTYNAYSEYAEFNTELLTREKSYQAELSQVTGDTVQIGPFETVVLFKINYK</sequence>
<name>A0A379Q1V9_SALER</name>
<organism evidence="1 2">
    <name type="scientific">Salmonella enterica</name>
    <name type="common">Salmonella choleraesuis</name>
    <dbReference type="NCBI Taxonomy" id="28901"/>
    <lineage>
        <taxon>Bacteria</taxon>
        <taxon>Pseudomonadati</taxon>
        <taxon>Pseudomonadota</taxon>
        <taxon>Gammaproteobacteria</taxon>
        <taxon>Enterobacterales</taxon>
        <taxon>Enterobacteriaceae</taxon>
        <taxon>Salmonella</taxon>
    </lineage>
</organism>
<accession>A0A379Q1V9</accession>
<protein>
    <submittedName>
        <fullName evidence="1">Uncharacterized protein</fullName>
    </submittedName>
</protein>
<reference evidence="1 2" key="1">
    <citation type="submission" date="2018-06" db="EMBL/GenBank/DDBJ databases">
        <authorList>
            <consortium name="Pathogen Informatics"/>
            <person name="Doyle S."/>
        </authorList>
    </citation>
    <scope>NUCLEOTIDE SEQUENCE [LARGE SCALE GENOMIC DNA]</scope>
    <source>
        <strain evidence="1 2">NCTC9854</strain>
    </source>
</reference>
<evidence type="ECO:0000313" key="1">
    <source>
        <dbReference type="EMBL" id="SUF36448.1"/>
    </source>
</evidence>
<gene>
    <name evidence="1" type="ORF">NCTC9854_00662</name>
</gene>